<dbReference type="InterPro" id="IPR000700">
    <property type="entry name" value="PAS-assoc_C"/>
</dbReference>
<keyword evidence="6" id="KW-0175">Coiled coil</keyword>
<dbReference type="SMART" id="SM00086">
    <property type="entry name" value="PAC"/>
    <property type="match status" value="2"/>
</dbReference>
<feature type="domain" description="PAS" evidence="8">
    <location>
        <begin position="1"/>
        <end position="36"/>
    </location>
</feature>
<dbReference type="SUPFAM" id="SSF55874">
    <property type="entry name" value="ATPase domain of HSP90 chaperone/DNA topoisomerase II/histidine kinase"/>
    <property type="match status" value="1"/>
</dbReference>
<dbReference type="Gene3D" id="3.30.565.10">
    <property type="entry name" value="Histidine kinase-like ATPase, C-terminal domain"/>
    <property type="match status" value="1"/>
</dbReference>
<dbReference type="InterPro" id="IPR001610">
    <property type="entry name" value="PAC"/>
</dbReference>
<dbReference type="Gene3D" id="3.30.450.20">
    <property type="entry name" value="PAS domain"/>
    <property type="match status" value="2"/>
</dbReference>
<keyword evidence="3" id="KW-0597">Phosphoprotein</keyword>
<feature type="domain" description="PAC" evidence="9">
    <location>
        <begin position="199"/>
        <end position="251"/>
    </location>
</feature>
<dbReference type="PANTHER" id="PTHR43304:SF1">
    <property type="entry name" value="PAC DOMAIN-CONTAINING PROTEIN"/>
    <property type="match status" value="1"/>
</dbReference>
<dbReference type="InterPro" id="IPR052162">
    <property type="entry name" value="Sensor_kinase/Photoreceptor"/>
</dbReference>
<dbReference type="PANTHER" id="PTHR43304">
    <property type="entry name" value="PHYTOCHROME-LIKE PROTEIN CPH1"/>
    <property type="match status" value="1"/>
</dbReference>
<keyword evidence="5" id="KW-0418">Kinase</keyword>
<keyword evidence="4" id="KW-0808">Transferase</keyword>
<evidence type="ECO:0000256" key="4">
    <source>
        <dbReference type="ARBA" id="ARBA00022679"/>
    </source>
</evidence>
<dbReference type="CDD" id="cd00130">
    <property type="entry name" value="PAS"/>
    <property type="match status" value="2"/>
</dbReference>
<accession>A0A0F9M6W3</accession>
<dbReference type="PROSITE" id="PS50112">
    <property type="entry name" value="PAS"/>
    <property type="match status" value="2"/>
</dbReference>
<dbReference type="PROSITE" id="PS50109">
    <property type="entry name" value="HIS_KIN"/>
    <property type="match status" value="1"/>
</dbReference>
<evidence type="ECO:0000259" key="8">
    <source>
        <dbReference type="PROSITE" id="PS50112"/>
    </source>
</evidence>
<gene>
    <name evidence="10" type="ORF">LCGC14_1110220</name>
</gene>
<evidence type="ECO:0000256" key="6">
    <source>
        <dbReference type="SAM" id="Coils"/>
    </source>
</evidence>
<dbReference type="CDD" id="cd00082">
    <property type="entry name" value="HisKA"/>
    <property type="match status" value="1"/>
</dbReference>
<dbReference type="InterPro" id="IPR005467">
    <property type="entry name" value="His_kinase_dom"/>
</dbReference>
<dbReference type="EC" id="2.7.13.3" evidence="2"/>
<organism evidence="10">
    <name type="scientific">marine sediment metagenome</name>
    <dbReference type="NCBI Taxonomy" id="412755"/>
    <lineage>
        <taxon>unclassified sequences</taxon>
        <taxon>metagenomes</taxon>
        <taxon>ecological metagenomes</taxon>
    </lineage>
</organism>
<dbReference type="SUPFAM" id="SSF47384">
    <property type="entry name" value="Homodimeric domain of signal transducing histidine kinase"/>
    <property type="match status" value="1"/>
</dbReference>
<dbReference type="SMART" id="SM00091">
    <property type="entry name" value="PAS"/>
    <property type="match status" value="2"/>
</dbReference>
<dbReference type="SUPFAM" id="SSF55785">
    <property type="entry name" value="PYP-like sensor domain (PAS domain)"/>
    <property type="match status" value="2"/>
</dbReference>
<proteinExistence type="predicted"/>
<reference evidence="10" key="1">
    <citation type="journal article" date="2015" name="Nature">
        <title>Complex archaea that bridge the gap between prokaryotes and eukaryotes.</title>
        <authorList>
            <person name="Spang A."/>
            <person name="Saw J.H."/>
            <person name="Jorgensen S.L."/>
            <person name="Zaremba-Niedzwiedzka K."/>
            <person name="Martijn J."/>
            <person name="Lind A.E."/>
            <person name="van Eijk R."/>
            <person name="Schleper C."/>
            <person name="Guy L."/>
            <person name="Ettema T.J."/>
        </authorList>
    </citation>
    <scope>NUCLEOTIDE SEQUENCE</scope>
</reference>
<dbReference type="SMART" id="SM00387">
    <property type="entry name" value="HATPase_c"/>
    <property type="match status" value="1"/>
</dbReference>
<evidence type="ECO:0000313" key="10">
    <source>
        <dbReference type="EMBL" id="KKN03190.1"/>
    </source>
</evidence>
<evidence type="ECO:0000256" key="1">
    <source>
        <dbReference type="ARBA" id="ARBA00000085"/>
    </source>
</evidence>
<evidence type="ECO:0000259" key="9">
    <source>
        <dbReference type="PROSITE" id="PS50113"/>
    </source>
</evidence>
<comment type="caution">
    <text evidence="10">The sequence shown here is derived from an EMBL/GenBank/DDBJ whole genome shotgun (WGS) entry which is preliminary data.</text>
</comment>
<dbReference type="InterPro" id="IPR036890">
    <property type="entry name" value="HATPase_C_sf"/>
</dbReference>
<feature type="domain" description="PAC" evidence="9">
    <location>
        <begin position="71"/>
        <end position="123"/>
    </location>
</feature>
<sequence>GILENMMEGYFEVDLKGTLTFVNDRYCKIFGYSSKEELIGKNHRTFQDEKTAKKLFKIYNQLYKNEIPSPVLIERQNVTPSGETIYYETLADLKYDSEGNKVGFFGLIRDITERTKTEQKLKESEKKYREILENIKEGYFEVDLKGNHTFVNDYFCKILGYSREEILGKSYRLIYEEKTHKETFKIYNQLYKNEISSPYVYERELVLKDGELHYLEVLIDLQYDSEGNKEGFFGLIRDITKRKQAEQKLKRSEKQYREAYDRANFYKDLFAHDINNILQIITSSAEFISFHLGDSEKSKAIDDFRKIMQIQAERAGKLVKNVLTLSKLEEEQVIIHPIKLYDTLKNSIDFIKKTYEDRSLTIQVDSIDEDLVVQANGLLQDVFENILINSIKYNENENIEILIRISNDLLDNVNYIKIEFIDNGIGVPDDRKEIIFKKGERELKGSKGIGIGLSLVNKILTTFNSKIWVDDKIKGDYNKGSNFVVLLPIAV</sequence>
<dbReference type="EMBL" id="LAZR01005060">
    <property type="protein sequence ID" value="KKN03190.1"/>
    <property type="molecule type" value="Genomic_DNA"/>
</dbReference>
<feature type="domain" description="PAS" evidence="8">
    <location>
        <begin position="124"/>
        <end position="194"/>
    </location>
</feature>
<dbReference type="InterPro" id="IPR036097">
    <property type="entry name" value="HisK_dim/P_sf"/>
</dbReference>
<dbReference type="GO" id="GO:0006355">
    <property type="term" value="P:regulation of DNA-templated transcription"/>
    <property type="evidence" value="ECO:0007669"/>
    <property type="project" value="InterPro"/>
</dbReference>
<dbReference type="InterPro" id="IPR000014">
    <property type="entry name" value="PAS"/>
</dbReference>
<evidence type="ECO:0000256" key="3">
    <source>
        <dbReference type="ARBA" id="ARBA00022553"/>
    </source>
</evidence>
<dbReference type="Pfam" id="PF02518">
    <property type="entry name" value="HATPase_c"/>
    <property type="match status" value="1"/>
</dbReference>
<dbReference type="InterPro" id="IPR004358">
    <property type="entry name" value="Sig_transdc_His_kin-like_C"/>
</dbReference>
<dbReference type="PRINTS" id="PR00344">
    <property type="entry name" value="BCTRLSENSOR"/>
</dbReference>
<comment type="catalytic activity">
    <reaction evidence="1">
        <text>ATP + protein L-histidine = ADP + protein N-phospho-L-histidine.</text>
        <dbReference type="EC" id="2.7.13.3"/>
    </reaction>
</comment>
<dbReference type="InterPro" id="IPR013767">
    <property type="entry name" value="PAS_fold"/>
</dbReference>
<dbReference type="Pfam" id="PF00989">
    <property type="entry name" value="PAS"/>
    <property type="match status" value="1"/>
</dbReference>
<name>A0A0F9M6W3_9ZZZZ</name>
<evidence type="ECO:0000256" key="2">
    <source>
        <dbReference type="ARBA" id="ARBA00012438"/>
    </source>
</evidence>
<dbReference type="NCBIfam" id="TIGR00229">
    <property type="entry name" value="sensory_box"/>
    <property type="match status" value="2"/>
</dbReference>
<dbReference type="InterPro" id="IPR003594">
    <property type="entry name" value="HATPase_dom"/>
</dbReference>
<dbReference type="Pfam" id="PF13426">
    <property type="entry name" value="PAS_9"/>
    <property type="match status" value="1"/>
</dbReference>
<feature type="non-terminal residue" evidence="10">
    <location>
        <position position="1"/>
    </location>
</feature>
<evidence type="ECO:0000256" key="5">
    <source>
        <dbReference type="ARBA" id="ARBA00022777"/>
    </source>
</evidence>
<dbReference type="GO" id="GO:0000155">
    <property type="term" value="F:phosphorelay sensor kinase activity"/>
    <property type="evidence" value="ECO:0007669"/>
    <property type="project" value="InterPro"/>
</dbReference>
<evidence type="ECO:0000259" key="7">
    <source>
        <dbReference type="PROSITE" id="PS50109"/>
    </source>
</evidence>
<dbReference type="AlphaFoldDB" id="A0A0F9M6W3"/>
<feature type="domain" description="Histidine kinase" evidence="7">
    <location>
        <begin position="269"/>
        <end position="491"/>
    </location>
</feature>
<dbReference type="InterPro" id="IPR035965">
    <property type="entry name" value="PAS-like_dom_sf"/>
</dbReference>
<dbReference type="PROSITE" id="PS50113">
    <property type="entry name" value="PAC"/>
    <property type="match status" value="2"/>
</dbReference>
<dbReference type="InterPro" id="IPR003661">
    <property type="entry name" value="HisK_dim/P_dom"/>
</dbReference>
<protein>
    <recommendedName>
        <fullName evidence="2">histidine kinase</fullName>
        <ecNumber evidence="2">2.7.13.3</ecNumber>
    </recommendedName>
</protein>
<feature type="coiled-coil region" evidence="6">
    <location>
        <begin position="235"/>
        <end position="262"/>
    </location>
</feature>
<dbReference type="Gene3D" id="1.10.287.130">
    <property type="match status" value="1"/>
</dbReference>